<evidence type="ECO:0000256" key="4">
    <source>
        <dbReference type="ARBA" id="ARBA00022927"/>
    </source>
</evidence>
<dbReference type="InterPro" id="IPR008570">
    <property type="entry name" value="ESCRT-II_cplx_Vps25-sub"/>
</dbReference>
<dbReference type="GO" id="GO:0042803">
    <property type="term" value="F:protein homodimerization activity"/>
    <property type="evidence" value="ECO:0007669"/>
    <property type="project" value="TreeGrafter"/>
</dbReference>
<dbReference type="GO" id="GO:0043328">
    <property type="term" value="P:protein transport to vacuole involved in ubiquitin-dependent protein catabolic process via the multivesicular body sorting pathway"/>
    <property type="evidence" value="ECO:0007669"/>
    <property type="project" value="TreeGrafter"/>
</dbReference>
<comment type="similarity">
    <text evidence="1">Belongs to the VPS25 family.</text>
</comment>
<evidence type="ECO:0000256" key="2">
    <source>
        <dbReference type="ARBA" id="ARBA00017934"/>
    </source>
</evidence>
<dbReference type="AlphaFoldDB" id="A0A8J6H834"/>
<name>A0A8J6H834_TENMO</name>
<gene>
    <name evidence="6" type="ORF">GEV33_013031</name>
</gene>
<reference evidence="6" key="2">
    <citation type="submission" date="2021-08" db="EMBL/GenBank/DDBJ databases">
        <authorList>
            <person name="Eriksson T."/>
        </authorList>
    </citation>
    <scope>NUCLEOTIDE SEQUENCE</scope>
    <source>
        <strain evidence="6">Stoneville</strain>
        <tissue evidence="6">Whole head</tissue>
    </source>
</reference>
<evidence type="ECO:0000256" key="1">
    <source>
        <dbReference type="ARBA" id="ARBA00009674"/>
    </source>
</evidence>
<proteinExistence type="inferred from homology"/>
<dbReference type="Gene3D" id="1.10.10.10">
    <property type="entry name" value="Winged helix-like DNA-binding domain superfamily/Winged helix DNA-binding domain"/>
    <property type="match status" value="1"/>
</dbReference>
<evidence type="ECO:0000313" key="7">
    <source>
        <dbReference type="Proteomes" id="UP000719412"/>
    </source>
</evidence>
<dbReference type="FunFam" id="1.10.10.570:FF:000002">
    <property type="entry name" value="Vacuolar protein sorting-associated protein 25"/>
    <property type="match status" value="1"/>
</dbReference>
<dbReference type="InterPro" id="IPR036388">
    <property type="entry name" value="WH-like_DNA-bd_sf"/>
</dbReference>
<evidence type="ECO:0000256" key="5">
    <source>
        <dbReference type="ARBA" id="ARBA00030094"/>
    </source>
</evidence>
<reference evidence="6" key="1">
    <citation type="journal article" date="2020" name="J Insects Food Feed">
        <title>The yellow mealworm (Tenebrio molitor) genome: a resource for the emerging insects as food and feed industry.</title>
        <authorList>
            <person name="Eriksson T."/>
            <person name="Andere A."/>
            <person name="Kelstrup H."/>
            <person name="Emery V."/>
            <person name="Picard C."/>
        </authorList>
    </citation>
    <scope>NUCLEOTIDE SEQUENCE</scope>
    <source>
        <strain evidence="6">Stoneville</strain>
        <tissue evidence="6">Whole head</tissue>
    </source>
</reference>
<dbReference type="Gene3D" id="1.10.10.570">
    <property type="entry name" value="Winged helix' DNA-binding domain. Chain C. Domain 1"/>
    <property type="match status" value="1"/>
</dbReference>
<keyword evidence="4" id="KW-0653">Protein transport</keyword>
<dbReference type="PANTHER" id="PTHR13149">
    <property type="entry name" value="VACUOLAR PROTEIN SORTING-ASSOCIATED PROTEIN VPS25"/>
    <property type="match status" value="1"/>
</dbReference>
<dbReference type="SUPFAM" id="SSF53335">
    <property type="entry name" value="S-adenosyl-L-methionine-dependent methyltransferases"/>
    <property type="match status" value="1"/>
</dbReference>
<accession>A0A8J6H834</accession>
<dbReference type="GO" id="GO:0000814">
    <property type="term" value="C:ESCRT II complex"/>
    <property type="evidence" value="ECO:0007669"/>
    <property type="project" value="InterPro"/>
</dbReference>
<dbReference type="EMBL" id="JABDTM020027933">
    <property type="protein sequence ID" value="KAH0809758.1"/>
    <property type="molecule type" value="Genomic_DNA"/>
</dbReference>
<dbReference type="PANTHER" id="PTHR13149:SF0">
    <property type="entry name" value="VACUOLAR PROTEIN-SORTING-ASSOCIATED PROTEIN 25"/>
    <property type="match status" value="1"/>
</dbReference>
<dbReference type="GO" id="GO:0016236">
    <property type="term" value="P:macroautophagy"/>
    <property type="evidence" value="ECO:0007669"/>
    <property type="project" value="UniProtKB-ARBA"/>
</dbReference>
<keyword evidence="7" id="KW-1185">Reference proteome</keyword>
<comment type="caution">
    <text evidence="6">The sequence shown here is derived from an EMBL/GenBank/DDBJ whole genome shotgun (WGS) entry which is preliminary data.</text>
</comment>
<dbReference type="InterPro" id="IPR036390">
    <property type="entry name" value="WH_DNA-bd_sf"/>
</dbReference>
<sequence length="408" mass="47116">MSDVEIEWPWQYSFPPFFTLQPHPETRSKQVSAWKSLILEYCQKSKLYIIDVREANQLPLFNNSAINRKLDSSVVVSILSELSKTGNAAPLDKPKHRWEIYWHTLEEWASIIYDYVCENGMQNSVLTLFELSQGDDVAGRAFAGIHTDVLIKALQVLENQRKCELILSDEDQERDFYSRPDYVRKNLRHSKDARLKVWQATSIKSAAMEVNFFDRVLCLYRENKWKDLLDLRVESVAEARKLLWVWPSESNLKLIKSVVQGFGLKGVISIGCGCGLFEWLLQQYSGLPVIGYEVNEEWWSSRYSNPQFIKLNFPKLPPTPDMLTPDYALLFCYFNDGKAFREYIACYEGDLVFIIGPGVGSGRHTDPEPFTPDFGSSQWVLYKTEEVRDTQDFAGVYVRSTKDQSNSD</sequence>
<evidence type="ECO:0000256" key="3">
    <source>
        <dbReference type="ARBA" id="ARBA00022448"/>
    </source>
</evidence>
<dbReference type="GO" id="GO:0005198">
    <property type="term" value="F:structural molecule activity"/>
    <property type="evidence" value="ECO:0007669"/>
    <property type="project" value="TreeGrafter"/>
</dbReference>
<organism evidence="6 7">
    <name type="scientific">Tenebrio molitor</name>
    <name type="common">Yellow mealworm beetle</name>
    <dbReference type="NCBI Taxonomy" id="7067"/>
    <lineage>
        <taxon>Eukaryota</taxon>
        <taxon>Metazoa</taxon>
        <taxon>Ecdysozoa</taxon>
        <taxon>Arthropoda</taxon>
        <taxon>Hexapoda</taxon>
        <taxon>Insecta</taxon>
        <taxon>Pterygota</taxon>
        <taxon>Neoptera</taxon>
        <taxon>Endopterygota</taxon>
        <taxon>Coleoptera</taxon>
        <taxon>Polyphaga</taxon>
        <taxon>Cucujiformia</taxon>
        <taxon>Tenebrionidae</taxon>
        <taxon>Tenebrio</taxon>
    </lineage>
</organism>
<protein>
    <recommendedName>
        <fullName evidence="2">Vacuolar protein-sorting-associated protein 25</fullName>
    </recommendedName>
    <alternativeName>
        <fullName evidence="5">ESCRT-II complex subunit VPS25</fullName>
    </alternativeName>
</protein>
<dbReference type="InterPro" id="IPR014041">
    <property type="entry name" value="ESCRT-II_cplx_Vps25-sub_N"/>
</dbReference>
<keyword evidence="3" id="KW-0813">Transport</keyword>
<dbReference type="SUPFAM" id="SSF46785">
    <property type="entry name" value="Winged helix' DNA-binding domain"/>
    <property type="match status" value="2"/>
</dbReference>
<evidence type="ECO:0000313" key="6">
    <source>
        <dbReference type="EMBL" id="KAH0809758.1"/>
    </source>
</evidence>
<dbReference type="FunFam" id="1.10.10.10:FF:000141">
    <property type="entry name" value="vacuolar protein-sorting-associated protein 25"/>
    <property type="match status" value="1"/>
</dbReference>
<dbReference type="Proteomes" id="UP000719412">
    <property type="component" value="Unassembled WGS sequence"/>
</dbReference>
<dbReference type="Pfam" id="PF05871">
    <property type="entry name" value="ESCRT-II"/>
    <property type="match status" value="1"/>
</dbReference>
<dbReference type="InterPro" id="IPR029063">
    <property type="entry name" value="SAM-dependent_MTases_sf"/>
</dbReference>